<dbReference type="NCBIfam" id="TIGR03141">
    <property type="entry name" value="cytochro_ccmD"/>
    <property type="match status" value="1"/>
</dbReference>
<reference evidence="14" key="1">
    <citation type="journal article" date="2019" name="Int. J. Syst. Evol. Microbiol.">
        <title>The Global Catalogue of Microorganisms (GCM) 10K type strain sequencing project: providing services to taxonomists for standard genome sequencing and annotation.</title>
        <authorList>
            <consortium name="The Broad Institute Genomics Platform"/>
            <consortium name="The Broad Institute Genome Sequencing Center for Infectious Disease"/>
            <person name="Wu L."/>
            <person name="Ma J."/>
        </authorList>
    </citation>
    <scope>NUCLEOTIDE SEQUENCE [LARGE SCALE GENOMIC DNA]</scope>
    <source>
        <strain evidence="14">KCTC 15012</strain>
    </source>
</reference>
<evidence type="ECO:0000313" key="14">
    <source>
        <dbReference type="Proteomes" id="UP001597296"/>
    </source>
</evidence>
<dbReference type="InterPro" id="IPR007078">
    <property type="entry name" value="Haem_export_protD_CcmD"/>
</dbReference>
<dbReference type="PANTHER" id="PTHR37531">
    <property type="entry name" value="HEME EXPORTER PROTEIN D"/>
    <property type="match status" value="1"/>
</dbReference>
<keyword evidence="5 12" id="KW-0813">Transport</keyword>
<keyword evidence="6 12" id="KW-1003">Cell membrane</keyword>
<proteinExistence type="inferred from homology"/>
<comment type="subcellular location">
    <subcellularLocation>
        <location evidence="2 12">Cell inner membrane</location>
        <topology evidence="2 12">Single-pass membrane protein</topology>
    </subcellularLocation>
</comment>
<evidence type="ECO:0000256" key="10">
    <source>
        <dbReference type="ARBA" id="ARBA00022989"/>
    </source>
</evidence>
<evidence type="ECO:0000256" key="2">
    <source>
        <dbReference type="ARBA" id="ARBA00004377"/>
    </source>
</evidence>
<evidence type="ECO:0000256" key="3">
    <source>
        <dbReference type="ARBA" id="ARBA00008741"/>
    </source>
</evidence>
<sequence>MEALTAWFAMGGYASFVWPAYALTLAVLAAVLVISLRQLRQREAELEQLQGDRRARRGGGNGAAP</sequence>
<keyword evidence="10 12" id="KW-1133">Transmembrane helix</keyword>
<dbReference type="EMBL" id="JBHUIY010000027">
    <property type="protein sequence ID" value="MFD2234755.1"/>
    <property type="molecule type" value="Genomic_DNA"/>
</dbReference>
<evidence type="ECO:0000256" key="9">
    <source>
        <dbReference type="ARBA" id="ARBA00022748"/>
    </source>
</evidence>
<keyword evidence="8 12" id="KW-0812">Transmembrane</keyword>
<organism evidence="13 14">
    <name type="scientific">Phaeospirillum tilakii</name>
    <dbReference type="NCBI Taxonomy" id="741673"/>
    <lineage>
        <taxon>Bacteria</taxon>
        <taxon>Pseudomonadati</taxon>
        <taxon>Pseudomonadota</taxon>
        <taxon>Alphaproteobacteria</taxon>
        <taxon>Rhodospirillales</taxon>
        <taxon>Rhodospirillaceae</taxon>
        <taxon>Phaeospirillum</taxon>
    </lineage>
</organism>
<name>A0ABW5CBX5_9PROT</name>
<evidence type="ECO:0000256" key="12">
    <source>
        <dbReference type="RuleBase" id="RU363101"/>
    </source>
</evidence>
<feature type="transmembrane region" description="Helical" evidence="12">
    <location>
        <begin position="16"/>
        <end position="36"/>
    </location>
</feature>
<keyword evidence="14" id="KW-1185">Reference proteome</keyword>
<dbReference type="Proteomes" id="UP001597296">
    <property type="component" value="Unassembled WGS sequence"/>
</dbReference>
<protein>
    <recommendedName>
        <fullName evidence="4 12">Heme exporter protein D</fullName>
    </recommendedName>
</protein>
<evidence type="ECO:0000313" key="13">
    <source>
        <dbReference type="EMBL" id="MFD2234755.1"/>
    </source>
</evidence>
<keyword evidence="7 12" id="KW-0997">Cell inner membrane</keyword>
<evidence type="ECO:0000256" key="7">
    <source>
        <dbReference type="ARBA" id="ARBA00022519"/>
    </source>
</evidence>
<evidence type="ECO:0000256" key="4">
    <source>
        <dbReference type="ARBA" id="ARBA00016461"/>
    </source>
</evidence>
<dbReference type="InterPro" id="IPR052075">
    <property type="entry name" value="Heme_exporter_D"/>
</dbReference>
<keyword evidence="9 12" id="KW-0201">Cytochrome c-type biogenesis</keyword>
<gene>
    <name evidence="13" type="primary">ccmD</name>
    <name evidence="13" type="ORF">ACFSNB_13155</name>
</gene>
<comment type="similarity">
    <text evidence="3 12">Belongs to the CcmD/CycX/HelD family.</text>
</comment>
<comment type="function">
    <text evidence="1 12">Required for the export of heme to the periplasm for the biogenesis of c-type cytochromes.</text>
</comment>
<accession>A0ABW5CBX5</accession>
<evidence type="ECO:0000256" key="8">
    <source>
        <dbReference type="ARBA" id="ARBA00022692"/>
    </source>
</evidence>
<evidence type="ECO:0000256" key="11">
    <source>
        <dbReference type="ARBA" id="ARBA00023136"/>
    </source>
</evidence>
<evidence type="ECO:0000256" key="1">
    <source>
        <dbReference type="ARBA" id="ARBA00002442"/>
    </source>
</evidence>
<dbReference type="RefSeq" id="WP_377317287.1">
    <property type="nucleotide sequence ID" value="NZ_JBHUIY010000027.1"/>
</dbReference>
<evidence type="ECO:0000256" key="5">
    <source>
        <dbReference type="ARBA" id="ARBA00022448"/>
    </source>
</evidence>
<dbReference type="PANTHER" id="PTHR37531:SF1">
    <property type="entry name" value="HEME EXPORTER PROTEIN D"/>
    <property type="match status" value="1"/>
</dbReference>
<evidence type="ECO:0000256" key="6">
    <source>
        <dbReference type="ARBA" id="ARBA00022475"/>
    </source>
</evidence>
<dbReference type="Pfam" id="PF04995">
    <property type="entry name" value="CcmD"/>
    <property type="match status" value="1"/>
</dbReference>
<keyword evidence="11 12" id="KW-0472">Membrane</keyword>
<comment type="caution">
    <text evidence="13">The sequence shown here is derived from an EMBL/GenBank/DDBJ whole genome shotgun (WGS) entry which is preliminary data.</text>
</comment>